<name>A0A2C6KPN9_9APIC</name>
<dbReference type="VEuPathDB" id="ToxoDB:CSUI_003695"/>
<comment type="caution">
    <text evidence="3">The sequence shown here is derived from an EMBL/GenBank/DDBJ whole genome shotgun (WGS) entry which is preliminary data.</text>
</comment>
<dbReference type="GeneID" id="94427101"/>
<feature type="region of interest" description="Disordered" evidence="2">
    <location>
        <begin position="94"/>
        <end position="136"/>
    </location>
</feature>
<organism evidence="3 4">
    <name type="scientific">Cystoisospora suis</name>
    <dbReference type="NCBI Taxonomy" id="483139"/>
    <lineage>
        <taxon>Eukaryota</taxon>
        <taxon>Sar</taxon>
        <taxon>Alveolata</taxon>
        <taxon>Apicomplexa</taxon>
        <taxon>Conoidasida</taxon>
        <taxon>Coccidia</taxon>
        <taxon>Eucoccidiorida</taxon>
        <taxon>Eimeriorina</taxon>
        <taxon>Sarcocystidae</taxon>
        <taxon>Cystoisospora</taxon>
    </lineage>
</organism>
<feature type="coiled-coil region" evidence="1">
    <location>
        <begin position="748"/>
        <end position="845"/>
    </location>
</feature>
<feature type="compositionally biased region" description="Polar residues" evidence="2">
    <location>
        <begin position="47"/>
        <end position="72"/>
    </location>
</feature>
<gene>
    <name evidence="3" type="ORF">CSUI_003695</name>
</gene>
<feature type="coiled-coil region" evidence="1">
    <location>
        <begin position="490"/>
        <end position="610"/>
    </location>
</feature>
<dbReference type="Proteomes" id="UP000221165">
    <property type="component" value="Unassembled WGS sequence"/>
</dbReference>
<feature type="compositionally biased region" description="Low complexity" evidence="2">
    <location>
        <begin position="30"/>
        <end position="46"/>
    </location>
</feature>
<dbReference type="EMBL" id="MIGC01001667">
    <property type="protein sequence ID" value="PHJ22460.1"/>
    <property type="molecule type" value="Genomic_DNA"/>
</dbReference>
<evidence type="ECO:0000313" key="3">
    <source>
        <dbReference type="EMBL" id="PHJ22460.1"/>
    </source>
</evidence>
<keyword evidence="4" id="KW-1185">Reference proteome</keyword>
<feature type="region of interest" description="Disordered" evidence="2">
    <location>
        <begin position="1"/>
        <end position="72"/>
    </location>
</feature>
<protein>
    <submittedName>
        <fullName evidence="3">Uncharacterized protein</fullName>
    </submittedName>
</protein>
<evidence type="ECO:0000256" key="1">
    <source>
        <dbReference type="SAM" id="Coils"/>
    </source>
</evidence>
<dbReference type="AlphaFoldDB" id="A0A2C6KPN9"/>
<evidence type="ECO:0000256" key="2">
    <source>
        <dbReference type="SAM" id="MobiDB-lite"/>
    </source>
</evidence>
<feature type="region of interest" description="Disordered" evidence="2">
    <location>
        <begin position="274"/>
        <end position="294"/>
    </location>
</feature>
<sequence>MNKLRGMENVGQCRRRSSPQFGFHLESWSRTNATTARGTTTSSPGPESQSVDEGDQQHSTWSPQETGLVEPQQTVNVVPLLRIPVSRRVRSPEWPLASLSSRSSRAETGSLSPLPADSDRKRNDDDSSSEPGSALHASTLCPTFGCALTEQDSYADIIVTNTSPESTLEDFVNHSDVYKNRGRANKETDVPVTASLQQLRITQKDYNEATQDLGAAGGSESPCAGISSTRTCQESPMVLSAGNKKTSGHPASLRAIEMLRTGTRLTLAGSGWSEVSEASVSEPGSTPSQAPLDGPADCLALQGTTFRESRLLECVAQDDKYSHFSGAVGLHPCRGRSRMCVGQDVELEEGEVLWGETAGKECSAEMPPDREAPHTVSQEVQTSVSSRCVAVQNHVVHVEEKTQTRRISRCHRGVSCDLTRKIASLTEEAMKAQNAELTRQLDYHVATGATLTHDLQRERQVSQERLEAAEKGYLFSEELRSFLGSSNCALAEAKAAFENQKAVSESLKAELNTVRHAGQQDKDTLQQNHHLLIAAMQRQLKIAKEELSQLEEQKEMEVCRHRREAETAKQRAQGLEEHYTSQISHMQKSHQQTEEALTQAREEILKLRGESREKDVAYSRKLHETEAQSTAEQIQREATERAYQLSLEKDLLSCRLEIDRLRIRLDHSAEKLAATTQAHVAQLRALEESKTAQIRQKVAEHDAALSASRRREREMQELVDLQIEDVKCRTQLQQQAWEEERITSNLALTAVRRQCSDAVARVEELEALPAKYEESIRTLRKQVDDLSVARQQSEAEVASLLNERRDLLEALQSLAAEQRVFREEAERMKDRLLRAVADRDEALRRAEAFAVDQITTVRVPGKKTVETSPPGGGRENCQLIKGEDYPVKTRCDSSSETNGTNHKQLLESPDGVVLGSTQGLGGHKEHAALTHRPVSSNLDHLSTGARRTVGSLLSPLSCVHSVEQRPDPFGGIGYIDTGQFFEGLPTSA</sequence>
<accession>A0A2C6KPN9</accession>
<reference evidence="3 4" key="1">
    <citation type="journal article" date="2017" name="Int. J. Parasitol.">
        <title>The genome of the protozoan parasite Cystoisospora suis and a reverse vaccinology approach to identify vaccine candidates.</title>
        <authorList>
            <person name="Palmieri N."/>
            <person name="Shrestha A."/>
            <person name="Ruttkowski B."/>
            <person name="Beck T."/>
            <person name="Vogl C."/>
            <person name="Tomley F."/>
            <person name="Blake D.P."/>
            <person name="Joachim A."/>
        </authorList>
    </citation>
    <scope>NUCLEOTIDE SEQUENCE [LARGE SCALE GENOMIC DNA]</scope>
    <source>
        <strain evidence="3 4">Wien I</strain>
    </source>
</reference>
<feature type="compositionally biased region" description="Polar residues" evidence="2">
    <location>
        <begin position="276"/>
        <end position="289"/>
    </location>
</feature>
<keyword evidence="1" id="KW-0175">Coiled coil</keyword>
<dbReference type="OrthoDB" id="330099at2759"/>
<dbReference type="RefSeq" id="XP_067924137.1">
    <property type="nucleotide sequence ID" value="XM_068063890.1"/>
</dbReference>
<proteinExistence type="predicted"/>
<evidence type="ECO:0000313" key="4">
    <source>
        <dbReference type="Proteomes" id="UP000221165"/>
    </source>
</evidence>